<comment type="caution">
    <text evidence="1">The sequence shown here is derived from an EMBL/GenBank/DDBJ whole genome shotgun (WGS) entry which is preliminary data.</text>
</comment>
<evidence type="ECO:0000313" key="1">
    <source>
        <dbReference type="EMBL" id="OQR80561.1"/>
    </source>
</evidence>
<sequence length="202" mass="23139">MNANPATQGTYSPELYAAFLNYSQMLEQIQYRTNPALKKLTKPQYFRGYCLARLIEEGNVKLALEILNTIPPNDVELLPETNYDYLVTMDNAVKARSLELLKILHERSIGECTKNAMDVAAKNGDLDIIRFLHENRTEGCSVRAFKNAKKYKCDDVLKYLEEHCQADKAIKEPRQIPVRNVLDDFVGDFYSEPKRDPACTIQ</sequence>
<dbReference type="InterPro" id="IPR036770">
    <property type="entry name" value="Ankyrin_rpt-contain_sf"/>
</dbReference>
<name>A0A1V9Y4B0_9STRA</name>
<dbReference type="InterPro" id="IPR052050">
    <property type="entry name" value="SecEffector_AnkRepeat"/>
</dbReference>
<dbReference type="Proteomes" id="UP000243217">
    <property type="component" value="Unassembled WGS sequence"/>
</dbReference>
<dbReference type="PANTHER" id="PTHR46586:SF3">
    <property type="entry name" value="ANKYRIN REPEAT-CONTAINING PROTEIN"/>
    <property type="match status" value="1"/>
</dbReference>
<protein>
    <submittedName>
        <fullName evidence="1">Uncharacterized protein</fullName>
    </submittedName>
</protein>
<keyword evidence="2" id="KW-1185">Reference proteome</keyword>
<gene>
    <name evidence="1" type="ORF">THRCLA_11991</name>
</gene>
<proteinExistence type="predicted"/>
<accession>A0A1V9Y4B0</accession>
<dbReference type="EMBL" id="JNBS01005193">
    <property type="protein sequence ID" value="OQR80561.1"/>
    <property type="molecule type" value="Genomic_DNA"/>
</dbReference>
<dbReference type="PANTHER" id="PTHR46586">
    <property type="entry name" value="ANKYRIN REPEAT-CONTAINING PROTEIN"/>
    <property type="match status" value="1"/>
</dbReference>
<organism evidence="1 2">
    <name type="scientific">Thraustotheca clavata</name>
    <dbReference type="NCBI Taxonomy" id="74557"/>
    <lineage>
        <taxon>Eukaryota</taxon>
        <taxon>Sar</taxon>
        <taxon>Stramenopiles</taxon>
        <taxon>Oomycota</taxon>
        <taxon>Saprolegniomycetes</taxon>
        <taxon>Saprolegniales</taxon>
        <taxon>Achlyaceae</taxon>
        <taxon>Thraustotheca</taxon>
    </lineage>
</organism>
<dbReference type="SUPFAM" id="SSF140860">
    <property type="entry name" value="Pseudo ankyrin repeat-like"/>
    <property type="match status" value="1"/>
</dbReference>
<dbReference type="OrthoDB" id="70387at2759"/>
<reference evidence="1 2" key="1">
    <citation type="journal article" date="2014" name="Genome Biol. Evol.">
        <title>The secreted proteins of Achlya hypogyna and Thraustotheca clavata identify the ancestral oomycete secretome and reveal gene acquisitions by horizontal gene transfer.</title>
        <authorList>
            <person name="Misner I."/>
            <person name="Blouin N."/>
            <person name="Leonard G."/>
            <person name="Richards T.A."/>
            <person name="Lane C.E."/>
        </authorList>
    </citation>
    <scope>NUCLEOTIDE SEQUENCE [LARGE SCALE GENOMIC DNA]</scope>
    <source>
        <strain evidence="1 2">ATCC 34112</strain>
    </source>
</reference>
<evidence type="ECO:0000313" key="2">
    <source>
        <dbReference type="Proteomes" id="UP000243217"/>
    </source>
</evidence>
<dbReference type="Gene3D" id="1.25.40.20">
    <property type="entry name" value="Ankyrin repeat-containing domain"/>
    <property type="match status" value="1"/>
</dbReference>
<dbReference type="AlphaFoldDB" id="A0A1V9Y4B0"/>